<comment type="cofactor">
    <cofactor evidence="1">
        <name>[4Fe-4S] cluster</name>
        <dbReference type="ChEBI" id="CHEBI:49883"/>
    </cofactor>
</comment>
<dbReference type="SUPFAM" id="SSF102114">
    <property type="entry name" value="Radical SAM enzymes"/>
    <property type="match status" value="1"/>
</dbReference>
<dbReference type="EMBL" id="APJX01000001">
    <property type="protein sequence ID" value="EMS81366.1"/>
    <property type="molecule type" value="Genomic_DNA"/>
</dbReference>
<sequence length="425" mass="48849">MNFIQQQHLIISVEKAGPDKLVKQSFPLRFGKYSEIKTPDFEFCFNLNGEIKSIRGLKPDWPHPAEQFKRTAGNDWIYYTVGDKSGDDGIISWMGEYYLPCLPYSSNPVWEIKYFSNPVVMSALAEWSQLFANLYTANSKGLYPHAKDLIKRILVNDERILYERSQHLNKIIGGRVSVLPPDTRHVDYDIIPLTIADGCLYHCKFCCVKTQQKFQIRSKENIYEQLRALKDHFGDDLVNYHALFLANHDALAAGENLICFAAEEAYQAFGFRQRMDQKPFLYLFGSVGSFLEAKPALFEHLNRLPFYTYINIGFESIDSETLSLIGKPITSEQAKEAFEKMIEINAAFDQIEVTGNFVAGDNLSPEHEHSLADLLKYADSKKQSKGAVYISPLKETSKKRELLPRFYKIKEESRLPVFVYLIQRL</sequence>
<dbReference type="InterPro" id="IPR023404">
    <property type="entry name" value="rSAM_horseshoe"/>
</dbReference>
<gene>
    <name evidence="7" type="ORF">Dpo_1c05070</name>
</gene>
<protein>
    <submittedName>
        <fullName evidence="7">Radical SAM domain-containing protein</fullName>
    </submittedName>
</protein>
<dbReference type="Proteomes" id="UP000014216">
    <property type="component" value="Unassembled WGS sequence"/>
</dbReference>
<evidence type="ECO:0000256" key="4">
    <source>
        <dbReference type="ARBA" id="ARBA00023004"/>
    </source>
</evidence>
<keyword evidence="4" id="KW-0408">Iron</keyword>
<keyword evidence="2" id="KW-0949">S-adenosyl-L-methionine</keyword>
<dbReference type="PROSITE" id="PS51918">
    <property type="entry name" value="RADICAL_SAM"/>
    <property type="match status" value="1"/>
</dbReference>
<feature type="domain" description="Radical SAM core" evidence="6">
    <location>
        <begin position="185"/>
        <end position="425"/>
    </location>
</feature>
<evidence type="ECO:0000256" key="1">
    <source>
        <dbReference type="ARBA" id="ARBA00001966"/>
    </source>
</evidence>
<proteinExistence type="predicted"/>
<evidence type="ECO:0000313" key="8">
    <source>
        <dbReference type="Proteomes" id="UP000014216"/>
    </source>
</evidence>
<keyword evidence="8" id="KW-1185">Reference proteome</keyword>
<evidence type="ECO:0000313" key="7">
    <source>
        <dbReference type="EMBL" id="EMS81366.1"/>
    </source>
</evidence>
<keyword evidence="5" id="KW-0411">Iron-sulfur</keyword>
<dbReference type="AlphaFoldDB" id="S0G811"/>
<dbReference type="RefSeq" id="WP_006964081.1">
    <property type="nucleotide sequence ID" value="NZ_APJX01000001.1"/>
</dbReference>
<organism evidence="7 8">
    <name type="scientific">Desulfotignum phosphitoxidans DSM 13687</name>
    <dbReference type="NCBI Taxonomy" id="1286635"/>
    <lineage>
        <taxon>Bacteria</taxon>
        <taxon>Pseudomonadati</taxon>
        <taxon>Thermodesulfobacteriota</taxon>
        <taxon>Desulfobacteria</taxon>
        <taxon>Desulfobacterales</taxon>
        <taxon>Desulfobacteraceae</taxon>
        <taxon>Desulfotignum</taxon>
    </lineage>
</organism>
<dbReference type="InterPro" id="IPR007197">
    <property type="entry name" value="rSAM"/>
</dbReference>
<dbReference type="GO" id="GO:0003824">
    <property type="term" value="F:catalytic activity"/>
    <property type="evidence" value="ECO:0007669"/>
    <property type="project" value="InterPro"/>
</dbReference>
<dbReference type="PANTHER" id="PTHR43409">
    <property type="entry name" value="ANAEROBIC MAGNESIUM-PROTOPORPHYRIN IX MONOMETHYL ESTER CYCLASE-RELATED"/>
    <property type="match status" value="1"/>
</dbReference>
<dbReference type="InterPro" id="IPR051198">
    <property type="entry name" value="BchE-like"/>
</dbReference>
<accession>S0G811</accession>
<comment type="caution">
    <text evidence="7">The sequence shown here is derived from an EMBL/GenBank/DDBJ whole genome shotgun (WGS) entry which is preliminary data.</text>
</comment>
<evidence type="ECO:0000256" key="5">
    <source>
        <dbReference type="ARBA" id="ARBA00023014"/>
    </source>
</evidence>
<keyword evidence="3" id="KW-0479">Metal-binding</keyword>
<dbReference type="SMART" id="SM00729">
    <property type="entry name" value="Elp3"/>
    <property type="match status" value="1"/>
</dbReference>
<dbReference type="InterPro" id="IPR058240">
    <property type="entry name" value="rSAM_sf"/>
</dbReference>
<dbReference type="Gene3D" id="3.80.30.20">
    <property type="entry name" value="tm_1862 like domain"/>
    <property type="match status" value="1"/>
</dbReference>
<dbReference type="GO" id="GO:0046872">
    <property type="term" value="F:metal ion binding"/>
    <property type="evidence" value="ECO:0007669"/>
    <property type="project" value="UniProtKB-KW"/>
</dbReference>
<name>S0G811_9BACT</name>
<evidence type="ECO:0000259" key="6">
    <source>
        <dbReference type="PROSITE" id="PS51918"/>
    </source>
</evidence>
<dbReference type="SFLD" id="SFLDG01082">
    <property type="entry name" value="B12-binding_domain_containing"/>
    <property type="match status" value="1"/>
</dbReference>
<reference evidence="7 8" key="1">
    <citation type="journal article" date="2013" name="Genome Announc.">
        <title>Draft Genome Sequence of Desulfotignum phosphitoxidans DSM 13687 Strain FiPS-3.</title>
        <authorList>
            <person name="Poehlein A."/>
            <person name="Daniel R."/>
            <person name="Simeonova D.D."/>
        </authorList>
    </citation>
    <scope>NUCLEOTIDE SEQUENCE [LARGE SCALE GENOMIC DNA]</scope>
    <source>
        <strain evidence="7 8">DSM 13687</strain>
    </source>
</reference>
<evidence type="ECO:0000256" key="3">
    <source>
        <dbReference type="ARBA" id="ARBA00022723"/>
    </source>
</evidence>
<dbReference type="Pfam" id="PF04055">
    <property type="entry name" value="Radical_SAM"/>
    <property type="match status" value="1"/>
</dbReference>
<evidence type="ECO:0000256" key="2">
    <source>
        <dbReference type="ARBA" id="ARBA00022691"/>
    </source>
</evidence>
<dbReference type="GO" id="GO:0051536">
    <property type="term" value="F:iron-sulfur cluster binding"/>
    <property type="evidence" value="ECO:0007669"/>
    <property type="project" value="UniProtKB-KW"/>
</dbReference>
<dbReference type="InterPro" id="IPR006638">
    <property type="entry name" value="Elp3/MiaA/NifB-like_rSAM"/>
</dbReference>
<dbReference type="OrthoDB" id="5428596at2"/>
<dbReference type="SFLD" id="SFLDS00029">
    <property type="entry name" value="Radical_SAM"/>
    <property type="match status" value="1"/>
</dbReference>